<accession>A0A926EFU0</accession>
<protein>
    <submittedName>
        <fullName evidence="2">DUF2935 domain-containing protein</fullName>
    </submittedName>
</protein>
<dbReference type="EMBL" id="JACRSY010000011">
    <property type="protein sequence ID" value="MBC8579523.1"/>
    <property type="molecule type" value="Genomic_DNA"/>
</dbReference>
<comment type="caution">
    <text evidence="2">The sequence shown here is derived from an EMBL/GenBank/DDBJ whole genome shotgun (WGS) entry which is preliminary data.</text>
</comment>
<keyword evidence="1" id="KW-0175">Coiled coil</keyword>
<gene>
    <name evidence="2" type="ORF">H8718_08265</name>
</gene>
<dbReference type="SUPFAM" id="SSF158430">
    <property type="entry name" value="Bacillus cereus metalloprotein-like"/>
    <property type="match status" value="2"/>
</dbReference>
<evidence type="ECO:0000313" key="2">
    <source>
        <dbReference type="EMBL" id="MBC8579523.1"/>
    </source>
</evidence>
<name>A0A926EFU0_9FIRM</name>
<dbReference type="RefSeq" id="WP_249332548.1">
    <property type="nucleotide sequence ID" value="NZ_JACRSY010000011.1"/>
</dbReference>
<sequence length="305" mass="35018">MLSDQCFIKQSLNINLFFLRIMKEHAFFLETSILEKNADLQQEARNFQEIFSDLLVRTINLACGVVDLRPDALTEHTLDAEKMSERLTGVPIDTSITRLEMELSCCRDDNQFNQSLVEDIFELNCNAIEATKAICAFKSNALKAVLECKLYTTAYPLLIDHIRREAKLFMSLLVELQKREDIDIIEDALNQEPFWNRIMAEHSKFLRGLLDPTEDNLIETANDFANEFDELRREALAASDRACMLQNVTEDSLEATKRLRNFKDQATEGLLACEISSIALPLLADHILREANHYLILLHKYDANL</sequence>
<dbReference type="Proteomes" id="UP000655830">
    <property type="component" value="Unassembled WGS sequence"/>
</dbReference>
<dbReference type="Gene3D" id="1.20.1260.120">
    <property type="entry name" value="Protein of unknown function DUF2935"/>
    <property type="match status" value="1"/>
</dbReference>
<evidence type="ECO:0000313" key="3">
    <source>
        <dbReference type="Proteomes" id="UP000655830"/>
    </source>
</evidence>
<dbReference type="InterPro" id="IPR021328">
    <property type="entry name" value="CotB-like"/>
</dbReference>
<dbReference type="Pfam" id="PF11155">
    <property type="entry name" value="DUF2935"/>
    <property type="match status" value="2"/>
</dbReference>
<dbReference type="AlphaFoldDB" id="A0A926EFU0"/>
<evidence type="ECO:0000256" key="1">
    <source>
        <dbReference type="SAM" id="Coils"/>
    </source>
</evidence>
<feature type="coiled-coil region" evidence="1">
    <location>
        <begin position="214"/>
        <end position="265"/>
    </location>
</feature>
<reference evidence="2" key="1">
    <citation type="submission" date="2020-08" db="EMBL/GenBank/DDBJ databases">
        <title>Genome public.</title>
        <authorList>
            <person name="Liu C."/>
            <person name="Sun Q."/>
        </authorList>
    </citation>
    <scope>NUCLEOTIDE SEQUENCE</scope>
    <source>
        <strain evidence="2">NSJ-12</strain>
    </source>
</reference>
<organism evidence="2 3">
    <name type="scientific">Zhenhengia yiwuensis</name>
    <dbReference type="NCBI Taxonomy" id="2763666"/>
    <lineage>
        <taxon>Bacteria</taxon>
        <taxon>Bacillati</taxon>
        <taxon>Bacillota</taxon>
        <taxon>Clostridia</taxon>
        <taxon>Lachnospirales</taxon>
        <taxon>Lachnospiraceae</taxon>
        <taxon>Zhenhengia</taxon>
    </lineage>
</organism>
<keyword evidence="3" id="KW-1185">Reference proteome</keyword>
<proteinExistence type="predicted"/>